<accession>A0A4R4ZYX9</accession>
<evidence type="ECO:0000256" key="11">
    <source>
        <dbReference type="SAM" id="MobiDB-lite"/>
    </source>
</evidence>
<reference evidence="12 13" key="1">
    <citation type="submission" date="2019-02" db="EMBL/GenBank/DDBJ databases">
        <title>Draft genome sequences of novel Actinobacteria.</title>
        <authorList>
            <person name="Sahin N."/>
            <person name="Ay H."/>
            <person name="Saygin H."/>
        </authorList>
    </citation>
    <scope>NUCLEOTIDE SEQUENCE [LARGE SCALE GENOMIC DNA]</scope>
    <source>
        <strain evidence="12 13">8K307</strain>
    </source>
</reference>
<comment type="pathway">
    <text evidence="10">Carbohydrate degradation.</text>
</comment>
<feature type="binding site" evidence="10">
    <location>
        <position position="566"/>
    </location>
    <ligand>
        <name>substrate</name>
    </ligand>
</feature>
<comment type="cofactor">
    <cofactor evidence="5">
        <name>Fe(2+)</name>
        <dbReference type="ChEBI" id="CHEBI:29033"/>
    </cofactor>
</comment>
<feature type="compositionally biased region" description="Basic residues" evidence="11">
    <location>
        <begin position="369"/>
        <end position="384"/>
    </location>
</feature>
<feature type="binding site" evidence="10">
    <location>
        <begin position="697"/>
        <end position="698"/>
    </location>
    <ligand>
        <name>substrate</name>
    </ligand>
</feature>
<dbReference type="OrthoDB" id="1645589at2"/>
<feature type="binding site" evidence="10">
    <location>
        <begin position="675"/>
        <end position="677"/>
    </location>
    <ligand>
        <name>substrate</name>
    </ligand>
</feature>
<dbReference type="CDD" id="cd00429">
    <property type="entry name" value="RPE"/>
    <property type="match status" value="1"/>
</dbReference>
<evidence type="ECO:0000256" key="10">
    <source>
        <dbReference type="HAMAP-Rule" id="MF_02227"/>
    </source>
</evidence>
<dbReference type="InterPro" id="IPR026019">
    <property type="entry name" value="Ribul_P_3_epim"/>
</dbReference>
<evidence type="ECO:0000256" key="5">
    <source>
        <dbReference type="ARBA" id="ARBA00001954"/>
    </source>
</evidence>
<feature type="binding site" evidence="10">
    <location>
        <begin position="642"/>
        <end position="645"/>
    </location>
    <ligand>
        <name>substrate</name>
    </ligand>
</feature>
<dbReference type="GO" id="GO:0004750">
    <property type="term" value="F:D-ribulose-phosphate 3-epimerase activity"/>
    <property type="evidence" value="ECO:0007669"/>
    <property type="project" value="UniProtKB-UniRule"/>
</dbReference>
<dbReference type="GO" id="GO:0005737">
    <property type="term" value="C:cytoplasm"/>
    <property type="evidence" value="ECO:0007669"/>
    <property type="project" value="UniProtKB-ARBA"/>
</dbReference>
<gene>
    <name evidence="10 12" type="primary">rpe</name>
    <name evidence="12" type="ORF">E1262_28875</name>
</gene>
<evidence type="ECO:0000256" key="8">
    <source>
        <dbReference type="ARBA" id="ARBA00022723"/>
    </source>
</evidence>
<evidence type="ECO:0000256" key="3">
    <source>
        <dbReference type="ARBA" id="ARBA00001941"/>
    </source>
</evidence>
<evidence type="ECO:0000256" key="4">
    <source>
        <dbReference type="ARBA" id="ARBA00001947"/>
    </source>
</evidence>
<feature type="compositionally biased region" description="Basic and acidic residues" evidence="11">
    <location>
        <begin position="18"/>
        <end position="32"/>
    </location>
</feature>
<feature type="binding site" evidence="10">
    <location>
        <position position="510"/>
    </location>
    <ligand>
        <name>substrate</name>
    </ligand>
</feature>
<evidence type="ECO:0000256" key="1">
    <source>
        <dbReference type="ARBA" id="ARBA00001782"/>
    </source>
</evidence>
<comment type="cofactor">
    <cofactor evidence="10">
        <name>a divalent metal cation</name>
        <dbReference type="ChEBI" id="CHEBI:60240"/>
    </cofactor>
    <text evidence="10">Binds 1 divalent metal cation per subunit.</text>
</comment>
<comment type="similarity">
    <text evidence="6 10">Belongs to the ribulose-phosphate 3-epimerase family.</text>
</comment>
<feature type="binding site" evidence="10">
    <location>
        <position position="533"/>
    </location>
    <ligand>
        <name>a divalent metal cation</name>
        <dbReference type="ChEBI" id="CHEBI:60240"/>
    </ligand>
</feature>
<keyword evidence="10" id="KW-0119">Carbohydrate metabolism</keyword>
<comment type="cofactor">
    <cofactor evidence="2">
        <name>Mn(2+)</name>
        <dbReference type="ChEBI" id="CHEBI:29035"/>
    </cofactor>
</comment>
<evidence type="ECO:0000313" key="13">
    <source>
        <dbReference type="Proteomes" id="UP000295217"/>
    </source>
</evidence>
<keyword evidence="13" id="KW-1185">Reference proteome</keyword>
<keyword evidence="9 10" id="KW-0413">Isomerase</keyword>
<dbReference type="InterPro" id="IPR011060">
    <property type="entry name" value="RibuloseP-bd_barrel"/>
</dbReference>
<feature type="compositionally biased region" description="Basic and acidic residues" evidence="11">
    <location>
        <begin position="51"/>
        <end position="62"/>
    </location>
</feature>
<dbReference type="GO" id="GO:0006098">
    <property type="term" value="P:pentose-phosphate shunt"/>
    <property type="evidence" value="ECO:0007669"/>
    <property type="project" value="UniProtKB-UniRule"/>
</dbReference>
<evidence type="ECO:0000256" key="6">
    <source>
        <dbReference type="ARBA" id="ARBA00009541"/>
    </source>
</evidence>
<organism evidence="12 13">
    <name type="scientific">Jiangella aurantiaca</name>
    <dbReference type="NCBI Taxonomy" id="2530373"/>
    <lineage>
        <taxon>Bacteria</taxon>
        <taxon>Bacillati</taxon>
        <taxon>Actinomycetota</taxon>
        <taxon>Actinomycetes</taxon>
        <taxon>Jiangellales</taxon>
        <taxon>Jiangellaceae</taxon>
        <taxon>Jiangella</taxon>
    </lineage>
</organism>
<name>A0A4R4ZYX9_9ACTN</name>
<dbReference type="GO" id="GO:0046872">
    <property type="term" value="F:metal ion binding"/>
    <property type="evidence" value="ECO:0007669"/>
    <property type="project" value="UniProtKB-UniRule"/>
</dbReference>
<feature type="compositionally biased region" description="Basic residues" evidence="11">
    <location>
        <begin position="33"/>
        <end position="50"/>
    </location>
</feature>
<feature type="binding site" evidence="10">
    <location>
        <position position="675"/>
    </location>
    <ligand>
        <name>a divalent metal cation</name>
        <dbReference type="ChEBI" id="CHEBI:60240"/>
    </ligand>
</feature>
<feature type="compositionally biased region" description="Low complexity" evidence="11">
    <location>
        <begin position="285"/>
        <end position="301"/>
    </location>
</feature>
<dbReference type="NCBIfam" id="TIGR01163">
    <property type="entry name" value="rpe"/>
    <property type="match status" value="1"/>
</dbReference>
<comment type="caution">
    <text evidence="12">The sequence shown here is derived from an EMBL/GenBank/DDBJ whole genome shotgun (WGS) entry which is preliminary data.</text>
</comment>
<keyword evidence="8 10" id="KW-0479">Metal-binding</keyword>
<feature type="compositionally biased region" description="Basic and acidic residues" evidence="11">
    <location>
        <begin position="415"/>
        <end position="425"/>
    </location>
</feature>
<feature type="binding site" evidence="10">
    <location>
        <position position="566"/>
    </location>
    <ligand>
        <name>a divalent metal cation</name>
        <dbReference type="ChEBI" id="CHEBI:60240"/>
    </ligand>
</feature>
<dbReference type="Pfam" id="PF00834">
    <property type="entry name" value="Ribul_P_3_epim"/>
    <property type="match status" value="1"/>
</dbReference>
<dbReference type="SUPFAM" id="SSF51366">
    <property type="entry name" value="Ribulose-phoshate binding barrel"/>
    <property type="match status" value="1"/>
</dbReference>
<feature type="binding site" evidence="10">
    <location>
        <position position="535"/>
    </location>
    <ligand>
        <name>a divalent metal cation</name>
        <dbReference type="ChEBI" id="CHEBI:60240"/>
    </ligand>
</feature>
<evidence type="ECO:0000256" key="2">
    <source>
        <dbReference type="ARBA" id="ARBA00001936"/>
    </source>
</evidence>
<feature type="compositionally biased region" description="Basic residues" evidence="11">
    <location>
        <begin position="452"/>
        <end position="480"/>
    </location>
</feature>
<dbReference type="EMBL" id="SMLB01000073">
    <property type="protein sequence ID" value="TDD64255.1"/>
    <property type="molecule type" value="Genomic_DNA"/>
</dbReference>
<dbReference type="InterPro" id="IPR013785">
    <property type="entry name" value="Aldolase_TIM"/>
</dbReference>
<comment type="cofactor">
    <cofactor evidence="4">
        <name>Zn(2+)</name>
        <dbReference type="ChEBI" id="CHEBI:29105"/>
    </cofactor>
</comment>
<feature type="region of interest" description="Disordered" evidence="11">
    <location>
        <begin position="331"/>
        <end position="350"/>
    </location>
</feature>
<feature type="region of interest" description="Disordered" evidence="11">
    <location>
        <begin position="1"/>
        <end position="77"/>
    </location>
</feature>
<dbReference type="Proteomes" id="UP000295217">
    <property type="component" value="Unassembled WGS sequence"/>
</dbReference>
<dbReference type="NCBIfam" id="NF004076">
    <property type="entry name" value="PRK05581.1-4"/>
    <property type="match status" value="1"/>
</dbReference>
<feature type="active site" description="Proton acceptor" evidence="10">
    <location>
        <position position="535"/>
    </location>
</feature>
<comment type="catalytic activity">
    <reaction evidence="1 10">
        <text>D-ribulose 5-phosphate = D-xylulose 5-phosphate</text>
        <dbReference type="Rhea" id="RHEA:13677"/>
        <dbReference type="ChEBI" id="CHEBI:57737"/>
        <dbReference type="ChEBI" id="CHEBI:58121"/>
        <dbReference type="EC" id="5.1.3.1"/>
    </reaction>
</comment>
<proteinExistence type="inferred from homology"/>
<dbReference type="Gene3D" id="3.20.20.70">
    <property type="entry name" value="Aldolase class I"/>
    <property type="match status" value="1"/>
</dbReference>
<dbReference type="EC" id="5.1.3.1" evidence="7 10"/>
<dbReference type="AlphaFoldDB" id="A0A4R4ZYX9"/>
<evidence type="ECO:0000313" key="12">
    <source>
        <dbReference type="EMBL" id="TDD64255.1"/>
    </source>
</evidence>
<protein>
    <recommendedName>
        <fullName evidence="7 10">Ribulose-phosphate 3-epimerase</fullName>
        <ecNumber evidence="7 10">5.1.3.1</ecNumber>
    </recommendedName>
</protein>
<dbReference type="PROSITE" id="PS01086">
    <property type="entry name" value="RIBUL_P_3_EPIMER_2"/>
    <property type="match status" value="1"/>
</dbReference>
<evidence type="ECO:0000256" key="9">
    <source>
        <dbReference type="ARBA" id="ARBA00023235"/>
    </source>
</evidence>
<feature type="region of interest" description="Disordered" evidence="11">
    <location>
        <begin position="361"/>
        <end position="489"/>
    </location>
</feature>
<dbReference type="FunFam" id="3.20.20.70:FF:000004">
    <property type="entry name" value="Ribulose-phosphate 3-epimerase"/>
    <property type="match status" value="1"/>
</dbReference>
<dbReference type="GO" id="GO:0019323">
    <property type="term" value="P:pentose catabolic process"/>
    <property type="evidence" value="ECO:0007669"/>
    <property type="project" value="UniProtKB-UniRule"/>
</dbReference>
<dbReference type="PROSITE" id="PS01085">
    <property type="entry name" value="RIBUL_P_3_EPIMER_1"/>
    <property type="match status" value="1"/>
</dbReference>
<comment type="function">
    <text evidence="10">Catalyzes the reversible epimerization of D-ribulose 5-phosphate to D-xylulose 5-phosphate.</text>
</comment>
<feature type="active site" description="Proton donor" evidence="10">
    <location>
        <position position="675"/>
    </location>
</feature>
<evidence type="ECO:0000256" key="7">
    <source>
        <dbReference type="ARBA" id="ARBA00013188"/>
    </source>
</evidence>
<dbReference type="PANTHER" id="PTHR11749">
    <property type="entry name" value="RIBULOSE-5-PHOSPHATE-3-EPIMERASE"/>
    <property type="match status" value="1"/>
</dbReference>
<sequence>MGRPRRPAAAGAAHLHRHDGAELRRAPPERGPRAHRHRTAVDRRRVRLHDRRAAGDGRHAGGPDRPAQAAADRRDGVRRGVRTGGVLDVAGDADRGAGAARRGRGDVDAVDALAHPQHLPRRTAADAGDRDLGDDVLRRRRAGADHRRLAARALLVGLGLPGRTAGAGAVADLRSTPGAGVEGSRARAVRPAQRRVVAGGDAAGGVRDQGAGRGRAVVRVRRCSGGGGAGRRGVRPAAAAAGDAAAGPRAVRAAGIPGLRRDEPADDVRDDRRAVLHDSVPANRAGHGAAAVRPGAGARPGAGDRHRDRRRAADAPAADAVAAVRRAAGGGGRLRADGAGRPRVRPRAGDGGLCAGRRRCRAGADDHQQRHHGHRRPGPGRCRRGGVGDGVRGRRRLGHRGAGQPADRGVRVVARRGERGRRRDAGAGARDPGRRGGRGRVAAVAGGVRAGGGRRGRLHPCRRGHQRRRGAGGRGRRRPGAGRAPASSVDGGRRLARVAWATVGIQIAPSILSSDFANLESEIARLGDADLVHVDVMDNHFVPNLTLGLPVVEAILARTDRLVDCHLMIDDPDRWAPGYAEAGAHNVTFHAEAAAAPVRLARELRRLGARAGVGLRPATPIEPWADLLPEIDMLLVMTVEPGFGGQAFLDVCLPKIRRARELVSRSGLDIWIQVDGGVSAETIERCADAGADVFVAGSAVYGAEDAAAAVCDLRELAAKAARGH</sequence>
<comment type="cofactor">
    <cofactor evidence="3">
        <name>Co(2+)</name>
        <dbReference type="ChEBI" id="CHEBI:48828"/>
    </cofactor>
</comment>
<feature type="region of interest" description="Disordered" evidence="11">
    <location>
        <begin position="285"/>
        <end position="320"/>
    </location>
</feature>
<dbReference type="HAMAP" id="MF_02227">
    <property type="entry name" value="RPE"/>
    <property type="match status" value="1"/>
</dbReference>
<dbReference type="InterPro" id="IPR000056">
    <property type="entry name" value="Ribul_P_3_epim-like"/>
</dbReference>